<feature type="compositionally biased region" description="Polar residues" evidence="1">
    <location>
        <begin position="95"/>
        <end position="105"/>
    </location>
</feature>
<proteinExistence type="predicted"/>
<reference evidence="4" key="1">
    <citation type="submission" date="2021-04" db="EMBL/GenBank/DDBJ databases">
        <title>Luteolibacter sp. 32A isolated from the skin of an Anderson's salamander (Ambystoma andersonii).</title>
        <authorList>
            <person name="Spergser J."/>
            <person name="Busse H.-J."/>
        </authorList>
    </citation>
    <scope>NUCLEOTIDE SEQUENCE</scope>
    <source>
        <strain evidence="4">32A</strain>
    </source>
</reference>
<feature type="compositionally biased region" description="Polar residues" evidence="1">
    <location>
        <begin position="198"/>
        <end position="210"/>
    </location>
</feature>
<dbReference type="Proteomes" id="UP000676169">
    <property type="component" value="Chromosome"/>
</dbReference>
<feature type="domain" description="LysM" evidence="3">
    <location>
        <begin position="249"/>
        <end position="293"/>
    </location>
</feature>
<dbReference type="CDD" id="cd00118">
    <property type="entry name" value="LysM"/>
    <property type="match status" value="2"/>
</dbReference>
<organism evidence="4 5">
    <name type="scientific">Luteolibacter ambystomatis</name>
    <dbReference type="NCBI Taxonomy" id="2824561"/>
    <lineage>
        <taxon>Bacteria</taxon>
        <taxon>Pseudomonadati</taxon>
        <taxon>Verrucomicrobiota</taxon>
        <taxon>Verrucomicrobiia</taxon>
        <taxon>Verrucomicrobiales</taxon>
        <taxon>Verrucomicrobiaceae</taxon>
        <taxon>Luteolibacter</taxon>
    </lineage>
</organism>
<evidence type="ECO:0000259" key="3">
    <source>
        <dbReference type="PROSITE" id="PS51782"/>
    </source>
</evidence>
<evidence type="ECO:0000313" key="4">
    <source>
        <dbReference type="EMBL" id="QUE49795.1"/>
    </source>
</evidence>
<dbReference type="InterPro" id="IPR018392">
    <property type="entry name" value="LysM"/>
</dbReference>
<name>A0A975G7M8_9BACT</name>
<dbReference type="PANTHER" id="PTHR33734:SF22">
    <property type="entry name" value="MEMBRANE-BOUND LYTIC MUREIN TRANSGLYCOSYLASE D"/>
    <property type="match status" value="1"/>
</dbReference>
<evidence type="ECO:0000256" key="1">
    <source>
        <dbReference type="SAM" id="MobiDB-lite"/>
    </source>
</evidence>
<dbReference type="AlphaFoldDB" id="A0A975G7M8"/>
<protein>
    <submittedName>
        <fullName evidence="4">LysM peptidoglycan-binding domain-containing protein</fullName>
    </submittedName>
</protein>
<sequence length="295" mass="31707">MKHHPTLPTKREPVKKGIIKRLHAVTKNRKQRVAATAMAGDFETELPGRKIGMALAVIVGVHVIAAGLVFFHHWRLEGRGGDAGASTGSLAPAPLTSNTPLPTVSKNDEIHPVRSGENYPSIAAQHKVDESQLREANNNTAIRPGLLLKIPPKNISAMDSPEVAALRAESKPDDRGFDVEIPRATPVPGATLVKPKVTKSTAESFSAVTKTETEPRAPKATPVAKTTTTPKEKETPKKESPAPRTASGRNYTVQNGDTLYRIAGRYKISPEQLMKANGISDARKLKPGMTLSVPN</sequence>
<dbReference type="SMART" id="SM00257">
    <property type="entry name" value="LysM"/>
    <property type="match status" value="2"/>
</dbReference>
<evidence type="ECO:0000256" key="2">
    <source>
        <dbReference type="SAM" id="Phobius"/>
    </source>
</evidence>
<feature type="compositionally biased region" description="Low complexity" evidence="1">
    <location>
        <begin position="218"/>
        <end position="229"/>
    </location>
</feature>
<dbReference type="GO" id="GO:0008932">
    <property type="term" value="F:lytic endotransglycosylase activity"/>
    <property type="evidence" value="ECO:0007669"/>
    <property type="project" value="TreeGrafter"/>
</dbReference>
<dbReference type="Pfam" id="PF01476">
    <property type="entry name" value="LysM"/>
    <property type="match status" value="2"/>
</dbReference>
<accession>A0A975G7M8</accession>
<dbReference type="SUPFAM" id="SSF54106">
    <property type="entry name" value="LysM domain"/>
    <property type="match status" value="2"/>
</dbReference>
<dbReference type="EMBL" id="CP073100">
    <property type="protein sequence ID" value="QUE49795.1"/>
    <property type="molecule type" value="Genomic_DNA"/>
</dbReference>
<keyword evidence="2" id="KW-0812">Transmembrane</keyword>
<feature type="transmembrane region" description="Helical" evidence="2">
    <location>
        <begin position="51"/>
        <end position="71"/>
    </location>
</feature>
<evidence type="ECO:0000313" key="5">
    <source>
        <dbReference type="Proteomes" id="UP000676169"/>
    </source>
</evidence>
<keyword evidence="5" id="KW-1185">Reference proteome</keyword>
<dbReference type="RefSeq" id="WP_211629884.1">
    <property type="nucleotide sequence ID" value="NZ_CP073100.1"/>
</dbReference>
<keyword evidence="2" id="KW-0472">Membrane</keyword>
<dbReference type="InterPro" id="IPR036779">
    <property type="entry name" value="LysM_dom_sf"/>
</dbReference>
<gene>
    <name evidence="4" type="ORF">KBB96_13040</name>
</gene>
<keyword evidence="2" id="KW-1133">Transmembrane helix</keyword>
<dbReference type="PANTHER" id="PTHR33734">
    <property type="entry name" value="LYSM DOMAIN-CONTAINING GPI-ANCHORED PROTEIN 2"/>
    <property type="match status" value="1"/>
</dbReference>
<dbReference type="PROSITE" id="PS51782">
    <property type="entry name" value="LYSM"/>
    <property type="match status" value="1"/>
</dbReference>
<feature type="region of interest" description="Disordered" evidence="1">
    <location>
        <begin position="82"/>
        <end position="108"/>
    </location>
</feature>
<dbReference type="KEGG" id="lamb:KBB96_13040"/>
<feature type="compositionally biased region" description="Basic and acidic residues" evidence="1">
    <location>
        <begin position="230"/>
        <end position="241"/>
    </location>
</feature>
<feature type="region of interest" description="Disordered" evidence="1">
    <location>
        <begin position="198"/>
        <end position="253"/>
    </location>
</feature>
<dbReference type="Gene3D" id="3.10.350.10">
    <property type="entry name" value="LysM domain"/>
    <property type="match status" value="2"/>
</dbReference>